<dbReference type="Proteomes" id="UP001369086">
    <property type="component" value="Unassembled WGS sequence"/>
</dbReference>
<gene>
    <name evidence="1" type="ORF">HHUSO_G7826</name>
</gene>
<proteinExistence type="predicted"/>
<sequence>NTLVTAVEPNQGREASNVIRPVLGTLPHFPPFLLSALQSQDPQLKSHLKTKLKTALVQALFDHLFHITMYPSHKQYVLLLSSLVMNYPFLREKIGSGYDALHESLRNKFKKERRPLVDIAEVNKMREKFRFLNSGRKNSMDLSGQEAVTLQKICRQLTAAILLLPSLLKEDSSTLFVIDQPMLTDDLNLDVSLALGAVFSLYYIFGIEYPKQTRKTMSFLEAFVFKLNTSKTVPICLKRLYNAVSACV</sequence>
<comment type="caution">
    <text evidence="1">The sequence shown here is derived from an EMBL/GenBank/DDBJ whole genome shotgun (WGS) entry which is preliminary data.</text>
</comment>
<dbReference type="InterPro" id="IPR042812">
    <property type="entry name" value="SAMD3"/>
</dbReference>
<evidence type="ECO:0000313" key="2">
    <source>
        <dbReference type="Proteomes" id="UP001369086"/>
    </source>
</evidence>
<organism evidence="1 2">
    <name type="scientific">Huso huso</name>
    <name type="common">Beluga</name>
    <name type="synonym">Acipenser huso</name>
    <dbReference type="NCBI Taxonomy" id="61971"/>
    <lineage>
        <taxon>Eukaryota</taxon>
        <taxon>Metazoa</taxon>
        <taxon>Chordata</taxon>
        <taxon>Craniata</taxon>
        <taxon>Vertebrata</taxon>
        <taxon>Euteleostomi</taxon>
        <taxon>Actinopterygii</taxon>
        <taxon>Chondrostei</taxon>
        <taxon>Acipenseriformes</taxon>
        <taxon>Acipenseridae</taxon>
        <taxon>Huso</taxon>
    </lineage>
</organism>
<reference evidence="1 2" key="1">
    <citation type="submission" date="2021-05" db="EMBL/GenBank/DDBJ databases">
        <authorList>
            <person name="Zahm M."/>
            <person name="Klopp C."/>
            <person name="Cabau C."/>
            <person name="Kuhl H."/>
            <person name="Suciu R."/>
            <person name="Ciorpac M."/>
            <person name="Holostenco D."/>
            <person name="Gessner J."/>
            <person name="Wuertz S."/>
            <person name="Hohne C."/>
            <person name="Stock M."/>
            <person name="Gislard M."/>
            <person name="Lluch J."/>
            <person name="Milhes M."/>
            <person name="Lampietro C."/>
            <person name="Lopez Roques C."/>
            <person name="Donnadieu C."/>
            <person name="Du K."/>
            <person name="Schartl M."/>
            <person name="Guiguen Y."/>
        </authorList>
    </citation>
    <scope>NUCLEOTIDE SEQUENCE [LARGE SCALE GENOMIC DNA]</scope>
    <source>
        <strain evidence="1">Hh-F2</strain>
        <tissue evidence="1">Blood</tissue>
    </source>
</reference>
<name>A0ABR0ZVP2_HUSHU</name>
<dbReference type="PANTHER" id="PTHR47302:SF1">
    <property type="entry name" value="STERILE ALPHA MOTIF DOMAIN-CONTAINING PROTEIN 3"/>
    <property type="match status" value="1"/>
</dbReference>
<evidence type="ECO:0000313" key="1">
    <source>
        <dbReference type="EMBL" id="KAK6488871.1"/>
    </source>
</evidence>
<keyword evidence="2" id="KW-1185">Reference proteome</keyword>
<dbReference type="PANTHER" id="PTHR47302">
    <property type="entry name" value="STERILE ALPHA MOTIF DOMAIN-CONTAINING PROTEIN 3"/>
    <property type="match status" value="1"/>
</dbReference>
<protein>
    <submittedName>
        <fullName evidence="1">Uncharacterized protein</fullName>
    </submittedName>
</protein>
<feature type="non-terminal residue" evidence="1">
    <location>
        <position position="1"/>
    </location>
</feature>
<accession>A0ABR0ZVP2</accession>
<dbReference type="EMBL" id="JAHFZB010000006">
    <property type="protein sequence ID" value="KAK6488871.1"/>
    <property type="molecule type" value="Genomic_DNA"/>
</dbReference>